<comment type="subcellular location">
    <subcellularLocation>
        <location evidence="1">Cytoplasm</location>
    </subcellularLocation>
</comment>
<accession>A0A820Q7H2</accession>
<dbReference type="OrthoDB" id="342024at2759"/>
<dbReference type="EMBL" id="CAJOBR010000489">
    <property type="protein sequence ID" value="CAF4515170.1"/>
    <property type="molecule type" value="Genomic_DNA"/>
</dbReference>
<dbReference type="Pfam" id="PF03144">
    <property type="entry name" value="GTP_EFTU_D2"/>
    <property type="match status" value="1"/>
</dbReference>
<keyword evidence="14" id="KW-1185">Reference proteome</keyword>
<proteinExistence type="predicted"/>
<dbReference type="EMBL" id="CAJNXB010005068">
    <property type="protein sequence ID" value="CAF3406064.1"/>
    <property type="molecule type" value="Genomic_DNA"/>
</dbReference>
<evidence type="ECO:0000313" key="14">
    <source>
        <dbReference type="Proteomes" id="UP000663873"/>
    </source>
</evidence>
<dbReference type="Pfam" id="PF22594">
    <property type="entry name" value="GTP-eEF1A_C"/>
    <property type="match status" value="1"/>
</dbReference>
<name>A0A820Q7H2_9BILA</name>
<feature type="region of interest" description="Disordered" evidence="6">
    <location>
        <begin position="64"/>
        <end position="83"/>
    </location>
</feature>
<evidence type="ECO:0000256" key="5">
    <source>
        <dbReference type="SAM" id="Coils"/>
    </source>
</evidence>
<dbReference type="SUPFAM" id="SSF50447">
    <property type="entry name" value="Translation proteins"/>
    <property type="match status" value="1"/>
</dbReference>
<dbReference type="InterPro" id="IPR054696">
    <property type="entry name" value="GTP-eEF1A_C"/>
</dbReference>
<dbReference type="Gene3D" id="2.40.30.10">
    <property type="entry name" value="Translation factors"/>
    <property type="match status" value="2"/>
</dbReference>
<dbReference type="GO" id="GO:0005737">
    <property type="term" value="C:cytoplasm"/>
    <property type="evidence" value="ECO:0007669"/>
    <property type="project" value="UniProtKB-SubCell"/>
</dbReference>
<dbReference type="CDD" id="cd04089">
    <property type="entry name" value="eRF3_II"/>
    <property type="match status" value="1"/>
</dbReference>
<evidence type="ECO:0000256" key="6">
    <source>
        <dbReference type="SAM" id="MobiDB-lite"/>
    </source>
</evidence>
<keyword evidence="5" id="KW-0175">Coiled coil</keyword>
<reference evidence="11" key="1">
    <citation type="submission" date="2021-02" db="EMBL/GenBank/DDBJ databases">
        <authorList>
            <person name="Nowell W R."/>
        </authorList>
    </citation>
    <scope>NUCLEOTIDE SEQUENCE</scope>
</reference>
<evidence type="ECO:0000256" key="2">
    <source>
        <dbReference type="ARBA" id="ARBA00022490"/>
    </source>
</evidence>
<dbReference type="GO" id="GO:0005525">
    <property type="term" value="F:GTP binding"/>
    <property type="evidence" value="ECO:0007669"/>
    <property type="project" value="UniProtKB-KW"/>
</dbReference>
<dbReference type="InterPro" id="IPR004161">
    <property type="entry name" value="EFTu-like_2"/>
</dbReference>
<feature type="domain" description="Translation elongation factor EFTu-like" evidence="7">
    <location>
        <begin position="450"/>
        <end position="517"/>
    </location>
</feature>
<keyword evidence="3" id="KW-0547">Nucleotide-binding</keyword>
<evidence type="ECO:0000313" key="12">
    <source>
        <dbReference type="EMBL" id="CAF4515170.1"/>
    </source>
</evidence>
<gene>
    <name evidence="11" type="ORF">HFQ381_LOCUS21479</name>
    <name evidence="12" type="ORF">QYT958_LOCUS5777</name>
    <name evidence="9" type="ORF">TIS948_LOCUS28146</name>
    <name evidence="10" type="ORF">UJA718_LOCUS13431</name>
</gene>
<keyword evidence="2" id="KW-0963">Cytoplasm</keyword>
<evidence type="ECO:0000256" key="3">
    <source>
        <dbReference type="ARBA" id="ARBA00022741"/>
    </source>
</evidence>
<protein>
    <recommendedName>
        <fullName evidence="15">Translation elongation factor EFTu/EF1A C-terminal domain-containing protein</fullName>
    </recommendedName>
</protein>
<evidence type="ECO:0000313" key="11">
    <source>
        <dbReference type="EMBL" id="CAF4419678.1"/>
    </source>
</evidence>
<evidence type="ECO:0000313" key="13">
    <source>
        <dbReference type="Proteomes" id="UP000663851"/>
    </source>
</evidence>
<dbReference type="Proteomes" id="UP000663848">
    <property type="component" value="Unassembled WGS sequence"/>
</dbReference>
<dbReference type="InterPro" id="IPR009001">
    <property type="entry name" value="Transl_elong_EF1A/Init_IF2_C"/>
</dbReference>
<evidence type="ECO:0000256" key="4">
    <source>
        <dbReference type="ARBA" id="ARBA00023134"/>
    </source>
</evidence>
<evidence type="ECO:0000256" key="1">
    <source>
        <dbReference type="ARBA" id="ARBA00004496"/>
    </source>
</evidence>
<dbReference type="Proteomes" id="UP000663873">
    <property type="component" value="Unassembled WGS sequence"/>
</dbReference>
<dbReference type="SUPFAM" id="SSF50465">
    <property type="entry name" value="EF-Tu/eEF-1alpha/eIF2-gamma C-terminal domain"/>
    <property type="match status" value="1"/>
</dbReference>
<evidence type="ECO:0000313" key="9">
    <source>
        <dbReference type="EMBL" id="CAF3406064.1"/>
    </source>
</evidence>
<dbReference type="EMBL" id="CAJOBO010001931">
    <property type="protein sequence ID" value="CAF4419678.1"/>
    <property type="molecule type" value="Genomic_DNA"/>
</dbReference>
<evidence type="ECO:0008006" key="15">
    <source>
        <dbReference type="Google" id="ProtNLM"/>
    </source>
</evidence>
<dbReference type="InterPro" id="IPR050100">
    <property type="entry name" value="TRAFAC_GTPase_members"/>
</dbReference>
<feature type="coiled-coil region" evidence="5">
    <location>
        <begin position="183"/>
        <end position="224"/>
    </location>
</feature>
<dbReference type="Proteomes" id="UP000663825">
    <property type="component" value="Unassembled WGS sequence"/>
</dbReference>
<evidence type="ECO:0000259" key="7">
    <source>
        <dbReference type="Pfam" id="PF03144"/>
    </source>
</evidence>
<comment type="caution">
    <text evidence="11">The sequence shown here is derived from an EMBL/GenBank/DDBJ whole genome shotgun (WGS) entry which is preliminary data.</text>
</comment>
<dbReference type="PANTHER" id="PTHR23115">
    <property type="entry name" value="TRANSLATION FACTOR"/>
    <property type="match status" value="1"/>
</dbReference>
<organism evidence="11 13">
    <name type="scientific">Rotaria socialis</name>
    <dbReference type="NCBI Taxonomy" id="392032"/>
    <lineage>
        <taxon>Eukaryota</taxon>
        <taxon>Metazoa</taxon>
        <taxon>Spiralia</taxon>
        <taxon>Gnathifera</taxon>
        <taxon>Rotifera</taxon>
        <taxon>Eurotatoria</taxon>
        <taxon>Bdelloidea</taxon>
        <taxon>Philodinida</taxon>
        <taxon>Philodinidae</taxon>
        <taxon>Rotaria</taxon>
    </lineage>
</organism>
<dbReference type="EMBL" id="CAJOBP010001816">
    <property type="protein sequence ID" value="CAF4314018.1"/>
    <property type="molecule type" value="Genomic_DNA"/>
</dbReference>
<keyword evidence="4" id="KW-0342">GTP-binding</keyword>
<feature type="compositionally biased region" description="Polar residues" evidence="6">
    <location>
        <begin position="64"/>
        <end position="79"/>
    </location>
</feature>
<dbReference type="AlphaFoldDB" id="A0A820Q7H2"/>
<dbReference type="InterPro" id="IPR009000">
    <property type="entry name" value="Transl_B-barrel_sf"/>
</dbReference>
<dbReference type="FunFam" id="2.40.30.10:FF:000020">
    <property type="entry name" value="Translation elongation factor EF-1"/>
    <property type="match status" value="1"/>
</dbReference>
<feature type="domain" description="GTP-eEF1A C-terminal" evidence="8">
    <location>
        <begin position="530"/>
        <end position="631"/>
    </location>
</feature>
<evidence type="ECO:0000313" key="10">
    <source>
        <dbReference type="EMBL" id="CAF4314018.1"/>
    </source>
</evidence>
<sequence>MVIIQMIFLSPFRCMMNCFISIFNLGKTIFSLSIKNFNVVKEIFIKKKNNDTPVEIVQMSNKQPTMNNKQPTVNSNQPAMNKKQISKRRKMFRELIILIDKVIAISEHVPGIPLSCLRSIKDFCESASTGCIKENKELAKVLNALIDINQIIESINLNDAQKQKIQRLLRAVEAYIHGLSNEINQTKLDMIDVKNENQDIKTELINLTSQLIELRTQNDSMNKQLLSSDKRIDLVQTELSAKLNVLQIELGDLSIKASEKVIQNVFAHLLTPVIDQIREEFDRKSQEETSAPQIIYDFKASYNRAALEFIKSERPINDKRLKLINKKLIEFAKQSKIKMTELVDLLIYKSDRNFKCHGFIESYINDEFKNPTNVNDFIKSLEDESSVKLILNDQKKHILMMLVNVNVLLRENVVVLRSITRTYLDDPQTSNNNINGPLRIPIAEQYEDKGTIVVGKIESGSCRVGDQCFLMPETKVVEIANIYYEDMKTDTGLCGQNVKVTLKTIEELIISPGFVLCNAQEELCSVGRIFDAQVMITTPKSTISSGYSASLHIHTAIAAVQLKQLITLIDYKTGERIQENPISIRKNQVAIARFELLETGRTICMEPFRIFPELSRFKLRNEGRIVAMGKILEVIA</sequence>
<evidence type="ECO:0000259" key="8">
    <source>
        <dbReference type="Pfam" id="PF22594"/>
    </source>
</evidence>
<dbReference type="Proteomes" id="UP000663851">
    <property type="component" value="Unassembled WGS sequence"/>
</dbReference>